<dbReference type="Gene3D" id="1.10.1760.20">
    <property type="match status" value="1"/>
</dbReference>
<organism evidence="3 5">
    <name type="scientific">Streptococcus zhangguiae</name>
    <dbReference type="NCBI Taxonomy" id="2664091"/>
    <lineage>
        <taxon>Bacteria</taxon>
        <taxon>Bacillati</taxon>
        <taxon>Bacillota</taxon>
        <taxon>Bacilli</taxon>
        <taxon>Lactobacillales</taxon>
        <taxon>Streptococcaceae</taxon>
        <taxon>Streptococcus</taxon>
    </lineage>
</organism>
<name>A0A6I4RAX1_9STRE</name>
<feature type="transmembrane region" description="Helical" evidence="1">
    <location>
        <begin position="12"/>
        <end position="30"/>
    </location>
</feature>
<dbReference type="RefSeq" id="WP_154607841.1">
    <property type="nucleotide sequence ID" value="NZ_CP072115.1"/>
</dbReference>
<feature type="transmembrane region" description="Helical" evidence="1">
    <location>
        <begin position="71"/>
        <end position="93"/>
    </location>
</feature>
<dbReference type="EMBL" id="WUBJ01000002">
    <property type="protein sequence ID" value="MWV55818.1"/>
    <property type="molecule type" value="Genomic_DNA"/>
</dbReference>
<evidence type="ECO:0000256" key="1">
    <source>
        <dbReference type="SAM" id="Phobius"/>
    </source>
</evidence>
<gene>
    <name evidence="2" type="ORF">GGG87_02255</name>
    <name evidence="3" type="ORF">GGH11_02260</name>
</gene>
<sequence>MNRLTTRQLVELSLYAALILITVQFLRIPLGSQFVHLGNALVVIAVLLYGSKIGALVATIGLGLFDMLNGYAAVAWVTILESLIVCFVLHLVFEKIMHSNDATHHIILVGVVAAMTKIVSNLVKYTLINSVIGGLQLQVAIGGAVVKISGTIGTALVTVVAVPLLYPILKRIIRL</sequence>
<evidence type="ECO:0000313" key="2">
    <source>
        <dbReference type="EMBL" id="MTB63836.1"/>
    </source>
</evidence>
<dbReference type="EMBL" id="WLCG01000002">
    <property type="protein sequence ID" value="MTB63836.1"/>
    <property type="molecule type" value="Genomic_DNA"/>
</dbReference>
<feature type="transmembrane region" description="Helical" evidence="1">
    <location>
        <begin position="148"/>
        <end position="169"/>
    </location>
</feature>
<evidence type="ECO:0000313" key="4">
    <source>
        <dbReference type="Proteomes" id="UP000435060"/>
    </source>
</evidence>
<evidence type="ECO:0008006" key="6">
    <source>
        <dbReference type="Google" id="ProtNLM"/>
    </source>
</evidence>
<evidence type="ECO:0000313" key="5">
    <source>
        <dbReference type="Proteomes" id="UP000435423"/>
    </source>
</evidence>
<dbReference type="Proteomes" id="UP000435423">
    <property type="component" value="Unassembled WGS sequence"/>
</dbReference>
<reference evidence="2 4" key="2">
    <citation type="submission" date="2019-11" db="EMBL/GenBank/DDBJ databases">
        <title>Streptococcis sp. isolated from the respiratory tract of Marmot.</title>
        <authorList>
            <person name="Zhang G."/>
        </authorList>
    </citation>
    <scope>NUCLEOTIDE SEQUENCE [LARGE SCALE GENOMIC DNA]</scope>
    <source>
        <strain evidence="4">zg-86</strain>
        <strain evidence="2">Zg-86</strain>
    </source>
</reference>
<dbReference type="Proteomes" id="UP000435060">
    <property type="component" value="Unassembled WGS sequence"/>
</dbReference>
<proteinExistence type="predicted"/>
<evidence type="ECO:0000313" key="3">
    <source>
        <dbReference type="EMBL" id="MWV55818.1"/>
    </source>
</evidence>
<reference evidence="3 5" key="1">
    <citation type="submission" date="2019-10" db="EMBL/GenBank/DDBJ databases">
        <title>Streptococcis sp, isolated from the respiratory tract of Marmot.</title>
        <authorList>
            <person name="Zhang G."/>
        </authorList>
    </citation>
    <scope>NUCLEOTIDE SEQUENCE [LARGE SCALE GENOMIC DNA]</scope>
    <source>
        <strain evidence="3">Zg-70</strain>
        <strain evidence="5">zg-70</strain>
    </source>
</reference>
<dbReference type="GO" id="GO:0016020">
    <property type="term" value="C:membrane"/>
    <property type="evidence" value="ECO:0007669"/>
    <property type="project" value="InterPro"/>
</dbReference>
<dbReference type="AlphaFoldDB" id="A0A6I4RAX1"/>
<comment type="caution">
    <text evidence="3">The sequence shown here is derived from an EMBL/GenBank/DDBJ whole genome shotgun (WGS) entry which is preliminary data.</text>
</comment>
<keyword evidence="1" id="KW-1133">Transmembrane helix</keyword>
<dbReference type="Pfam" id="PF07155">
    <property type="entry name" value="ECF-ribofla_trS"/>
    <property type="match status" value="1"/>
</dbReference>
<dbReference type="InterPro" id="IPR009825">
    <property type="entry name" value="ECF_substrate-spec-like"/>
</dbReference>
<keyword evidence="1" id="KW-0472">Membrane</keyword>
<accession>A0A6I4RAX1</accession>
<keyword evidence="4" id="KW-1185">Reference proteome</keyword>
<feature type="transmembrane region" description="Helical" evidence="1">
    <location>
        <begin position="105"/>
        <end position="128"/>
    </location>
</feature>
<keyword evidence="1" id="KW-0812">Transmembrane</keyword>
<feature type="transmembrane region" description="Helical" evidence="1">
    <location>
        <begin position="42"/>
        <end position="65"/>
    </location>
</feature>
<protein>
    <recommendedName>
        <fullName evidence="6">ECF transporter S component</fullName>
    </recommendedName>
</protein>